<comment type="catalytic activity">
    <reaction evidence="8">
        <text>Endohydrolysis of (1-&gt;4)-beta-D-glucosidic linkages in cellulose, lichenin and cereal beta-D-glucans.</text>
        <dbReference type="EC" id="3.2.1.4"/>
    </reaction>
</comment>
<evidence type="ECO:0000256" key="3">
    <source>
        <dbReference type="ARBA" id="ARBA00023277"/>
    </source>
</evidence>
<evidence type="ECO:0000256" key="5">
    <source>
        <dbReference type="ARBA" id="ARBA00023326"/>
    </source>
</evidence>
<dbReference type="PROSITE" id="PS51257">
    <property type="entry name" value="PROKAR_LIPOPROTEIN"/>
    <property type="match status" value="1"/>
</dbReference>
<dbReference type="GO" id="GO:0016787">
    <property type="term" value="F:hydrolase activity"/>
    <property type="evidence" value="ECO:0007669"/>
    <property type="project" value="UniProtKB-KW"/>
</dbReference>
<feature type="active site" evidence="7">
    <location>
        <position position="555"/>
    </location>
</feature>
<dbReference type="PROSITE" id="PS00698">
    <property type="entry name" value="GH9_3"/>
    <property type="match status" value="1"/>
</dbReference>
<keyword evidence="8" id="KW-0136">Cellulose degradation</keyword>
<dbReference type="SUPFAM" id="SSF48208">
    <property type="entry name" value="Six-hairpin glycosidases"/>
    <property type="match status" value="1"/>
</dbReference>
<dbReference type="RefSeq" id="WP_345256121.1">
    <property type="nucleotide sequence ID" value="NZ_BAABGY010000007.1"/>
</dbReference>
<reference evidence="12" key="1">
    <citation type="journal article" date="2019" name="Int. J. Syst. Evol. Microbiol.">
        <title>The Global Catalogue of Microorganisms (GCM) 10K type strain sequencing project: providing services to taxonomists for standard genome sequencing and annotation.</title>
        <authorList>
            <consortium name="The Broad Institute Genomics Platform"/>
            <consortium name="The Broad Institute Genome Sequencing Center for Infectious Disease"/>
            <person name="Wu L."/>
            <person name="Ma J."/>
        </authorList>
    </citation>
    <scope>NUCLEOTIDE SEQUENCE [LARGE SCALE GENOMIC DNA]</scope>
    <source>
        <strain evidence="12">JCM 17919</strain>
    </source>
</reference>
<dbReference type="InterPro" id="IPR018221">
    <property type="entry name" value="Glyco_hydro_9_His_AS"/>
</dbReference>
<dbReference type="Proteomes" id="UP001501725">
    <property type="component" value="Unassembled WGS sequence"/>
</dbReference>
<feature type="domain" description="Cellulase Ig-like" evidence="10">
    <location>
        <begin position="31"/>
        <end position="108"/>
    </location>
</feature>
<comment type="similarity">
    <text evidence="1 6 8">Belongs to the glycosyl hydrolase 9 (cellulase E) family.</text>
</comment>
<dbReference type="EMBL" id="BAABGY010000007">
    <property type="protein sequence ID" value="GAA4332655.1"/>
    <property type="molecule type" value="Genomic_DNA"/>
</dbReference>
<feature type="signal peptide" evidence="8">
    <location>
        <begin position="1"/>
        <end position="24"/>
    </location>
</feature>
<dbReference type="SUPFAM" id="SSF81296">
    <property type="entry name" value="E set domains"/>
    <property type="match status" value="1"/>
</dbReference>
<evidence type="ECO:0000313" key="11">
    <source>
        <dbReference type="EMBL" id="GAA4332655.1"/>
    </source>
</evidence>
<dbReference type="Gene3D" id="2.60.40.10">
    <property type="entry name" value="Immunoglobulins"/>
    <property type="match status" value="1"/>
</dbReference>
<dbReference type="Gene3D" id="1.50.10.10">
    <property type="match status" value="1"/>
</dbReference>
<evidence type="ECO:0000256" key="6">
    <source>
        <dbReference type="PROSITE-ProRule" id="PRU10059"/>
    </source>
</evidence>
<dbReference type="PANTHER" id="PTHR22298">
    <property type="entry name" value="ENDO-1,4-BETA-GLUCANASE"/>
    <property type="match status" value="1"/>
</dbReference>
<evidence type="ECO:0000313" key="12">
    <source>
        <dbReference type="Proteomes" id="UP001501725"/>
    </source>
</evidence>
<dbReference type="Pfam" id="PF00759">
    <property type="entry name" value="Glyco_hydro_9"/>
    <property type="match status" value="1"/>
</dbReference>
<dbReference type="InterPro" id="IPR004197">
    <property type="entry name" value="Cellulase_Ig-like"/>
</dbReference>
<evidence type="ECO:0000256" key="1">
    <source>
        <dbReference type="ARBA" id="ARBA00007072"/>
    </source>
</evidence>
<feature type="active site" evidence="7">
    <location>
        <position position="564"/>
    </location>
</feature>
<feature type="domain" description="Glycoside hydrolase family 9" evidence="9">
    <location>
        <begin position="127"/>
        <end position="577"/>
    </location>
</feature>
<dbReference type="CDD" id="cd02850">
    <property type="entry name" value="E_set_Cellulase_N"/>
    <property type="match status" value="1"/>
</dbReference>
<organism evidence="11 12">
    <name type="scientific">Flaviaesturariibacter amylovorans</name>
    <dbReference type="NCBI Taxonomy" id="1084520"/>
    <lineage>
        <taxon>Bacteria</taxon>
        <taxon>Pseudomonadati</taxon>
        <taxon>Bacteroidota</taxon>
        <taxon>Chitinophagia</taxon>
        <taxon>Chitinophagales</taxon>
        <taxon>Chitinophagaceae</taxon>
        <taxon>Flaviaestuariibacter</taxon>
    </lineage>
</organism>
<evidence type="ECO:0000256" key="2">
    <source>
        <dbReference type="ARBA" id="ARBA00022801"/>
    </source>
</evidence>
<feature type="active site" evidence="6">
    <location>
        <position position="513"/>
    </location>
</feature>
<dbReference type="InterPro" id="IPR013783">
    <property type="entry name" value="Ig-like_fold"/>
</dbReference>
<name>A0ABP8H0I3_9BACT</name>
<keyword evidence="4 6" id="KW-0326">Glycosidase</keyword>
<sequence>MTATRFCYALIPFLLLWGAAACTAQPAGTRKASVYLNQEGFAPAFPKTAIVTGAAAGPFYILVERGDTAFRGTLSREYLSTNSSLVTRRADFTALQRPGTYVLVLGGGERSMPFRIAPDPLRNASVSLLKGFYFQRSGTALDAAFAGAWARPAGHPDTAALVHASAARPGLPAGSRWRAPGGWYDAGDYNKYIVNSGVTMGTLLSAYEDFPAYFDTLRTGIPESGNSLPDILDEALWNLRWMMAMQDPADGGVFHKLTNPEFNGMVLPHIGSEPRYVVRKSTAATLDLAATCAQAARVFEKFGTELPGLADSCRRIALNAWQWAGAHPAERYQQEELNKRFDPDINTGGYGDADLRDEQLWAASELFITTRDTSYLPVIRRELATGMRIPSWAQVGFLGYMTLVRHQALLPEDLRPLYRQIVDSVTLLGARLLEGRNTGAFATPMGHQRKDFAWGSNAVAANQGIVLLYAATVSGNPEFRHAALDNADYLLGRNATGYCFITGIGHHSPLHPHHRPSEGDGVTAPVPGLLVGGPNPGRQDQAKYPFTEPEQAYVDAEPAYAANEIAINWNAPAVYLLHALRAWSLQKGFRMAPQTPKRILNEKPAPRP</sequence>
<proteinExistence type="inferred from homology"/>
<keyword evidence="2 6" id="KW-0378">Hydrolase</keyword>
<keyword evidence="8" id="KW-0732">Signal</keyword>
<evidence type="ECO:0000259" key="10">
    <source>
        <dbReference type="Pfam" id="PF02927"/>
    </source>
</evidence>
<accession>A0ABP8H0I3</accession>
<dbReference type="InterPro" id="IPR014756">
    <property type="entry name" value="Ig_E-set"/>
</dbReference>
<dbReference type="PROSITE" id="PS00592">
    <property type="entry name" value="GH9_2"/>
    <property type="match status" value="1"/>
</dbReference>
<comment type="caution">
    <text evidence="11">The sequence shown here is derived from an EMBL/GenBank/DDBJ whole genome shotgun (WGS) entry which is preliminary data.</text>
</comment>
<keyword evidence="12" id="KW-1185">Reference proteome</keyword>
<protein>
    <recommendedName>
        <fullName evidence="8">Endoglucanase</fullName>
        <ecNumber evidence="8">3.2.1.4</ecNumber>
    </recommendedName>
</protein>
<dbReference type="Pfam" id="PF02927">
    <property type="entry name" value="CelD_N"/>
    <property type="match status" value="1"/>
</dbReference>
<evidence type="ECO:0000256" key="4">
    <source>
        <dbReference type="ARBA" id="ARBA00023295"/>
    </source>
</evidence>
<keyword evidence="5 6" id="KW-0624">Polysaccharide degradation</keyword>
<gene>
    <name evidence="11" type="ORF">GCM10023184_25390</name>
</gene>
<keyword evidence="3 6" id="KW-0119">Carbohydrate metabolism</keyword>
<feature type="chain" id="PRO_5045010881" description="Endoglucanase" evidence="8">
    <location>
        <begin position="25"/>
        <end position="608"/>
    </location>
</feature>
<dbReference type="InterPro" id="IPR012341">
    <property type="entry name" value="6hp_glycosidase-like_sf"/>
</dbReference>
<dbReference type="InterPro" id="IPR033126">
    <property type="entry name" value="Glyco_hydro_9_Asp/Glu_AS"/>
</dbReference>
<evidence type="ECO:0000256" key="8">
    <source>
        <dbReference type="RuleBase" id="RU361166"/>
    </source>
</evidence>
<dbReference type="EC" id="3.2.1.4" evidence="8"/>
<evidence type="ECO:0000256" key="7">
    <source>
        <dbReference type="PROSITE-ProRule" id="PRU10060"/>
    </source>
</evidence>
<evidence type="ECO:0000259" key="9">
    <source>
        <dbReference type="Pfam" id="PF00759"/>
    </source>
</evidence>
<dbReference type="InterPro" id="IPR001701">
    <property type="entry name" value="Glyco_hydro_9"/>
</dbReference>
<dbReference type="InterPro" id="IPR008928">
    <property type="entry name" value="6-hairpin_glycosidase_sf"/>
</dbReference>